<dbReference type="Pfam" id="PF01817">
    <property type="entry name" value="CM_2"/>
    <property type="match status" value="1"/>
</dbReference>
<dbReference type="GO" id="GO:0004106">
    <property type="term" value="F:chorismate mutase activity"/>
    <property type="evidence" value="ECO:0007669"/>
    <property type="project" value="UniProtKB-EC"/>
</dbReference>
<evidence type="ECO:0000256" key="1">
    <source>
        <dbReference type="ARBA" id="ARBA00004817"/>
    </source>
</evidence>
<gene>
    <name evidence="7" type="ORF">GCM10011430_09150</name>
</gene>
<dbReference type="InterPro" id="IPR051331">
    <property type="entry name" value="Chorismate_mutase-related"/>
</dbReference>
<protein>
    <recommendedName>
        <fullName evidence="2">chorismate mutase</fullName>
        <ecNumber evidence="2">5.4.99.5</ecNumber>
    </recommendedName>
</protein>
<dbReference type="SMART" id="SM00830">
    <property type="entry name" value="CM_2"/>
    <property type="match status" value="1"/>
</dbReference>
<dbReference type="GO" id="GO:0009697">
    <property type="term" value="P:salicylic acid biosynthetic process"/>
    <property type="evidence" value="ECO:0007669"/>
    <property type="project" value="TreeGrafter"/>
</dbReference>
<dbReference type="InterPro" id="IPR002701">
    <property type="entry name" value="CM_II_prokaryot"/>
</dbReference>
<feature type="domain" description="Chorismate mutase" evidence="6">
    <location>
        <begin position="13"/>
        <end position="106"/>
    </location>
</feature>
<dbReference type="EMBL" id="BMDP01000001">
    <property type="protein sequence ID" value="GGI53741.1"/>
    <property type="molecule type" value="Genomic_DNA"/>
</dbReference>
<dbReference type="InterPro" id="IPR036263">
    <property type="entry name" value="Chorismate_II_sf"/>
</dbReference>
<keyword evidence="3 5" id="KW-0732">Signal</keyword>
<dbReference type="EC" id="5.4.99.5" evidence="2"/>
<organism evidence="7 8">
    <name type="scientific">Oxalicibacterium solurbis</name>
    <dbReference type="NCBI Taxonomy" id="69280"/>
    <lineage>
        <taxon>Bacteria</taxon>
        <taxon>Pseudomonadati</taxon>
        <taxon>Pseudomonadota</taxon>
        <taxon>Betaproteobacteria</taxon>
        <taxon>Burkholderiales</taxon>
        <taxon>Oxalobacteraceae</taxon>
        <taxon>Oxalicibacterium</taxon>
    </lineage>
</organism>
<evidence type="ECO:0000256" key="5">
    <source>
        <dbReference type="SAM" id="SignalP"/>
    </source>
</evidence>
<feature type="signal peptide" evidence="5">
    <location>
        <begin position="1"/>
        <end position="25"/>
    </location>
</feature>
<reference evidence="7" key="2">
    <citation type="submission" date="2020-09" db="EMBL/GenBank/DDBJ databases">
        <authorList>
            <person name="Sun Q."/>
            <person name="Sedlacek I."/>
        </authorList>
    </citation>
    <scope>NUCLEOTIDE SEQUENCE</scope>
    <source>
        <strain evidence="7">CCM 7664</strain>
    </source>
</reference>
<evidence type="ECO:0000313" key="8">
    <source>
        <dbReference type="Proteomes" id="UP000627205"/>
    </source>
</evidence>
<dbReference type="Gene3D" id="1.20.59.10">
    <property type="entry name" value="Chorismate mutase"/>
    <property type="match status" value="1"/>
</dbReference>
<sequence>MRSLHSILRFSLAALALGASALSHAASVGDSVDALVASSAERLTIAEQVALAKWDSKGRVEDPPREAVVIDKAKEAGAASQIDGDWVAAFFRAQIEANKEVQYAQLAAWHRAGAAPAHQPVDLVHDIRPRLGLLQTQFIRQLAIAAPLRMAVNCNAQVAQAVGNYAIGHNLELDSARVAALDRAMAGFCGAK</sequence>
<dbReference type="InterPro" id="IPR036979">
    <property type="entry name" value="CM_dom_sf"/>
</dbReference>
<dbReference type="NCBIfam" id="TIGR01806">
    <property type="entry name" value="CM_mono2"/>
    <property type="match status" value="1"/>
</dbReference>
<dbReference type="GO" id="GO:0046417">
    <property type="term" value="P:chorismate metabolic process"/>
    <property type="evidence" value="ECO:0007669"/>
    <property type="project" value="InterPro"/>
</dbReference>
<feature type="chain" id="PRO_5035260779" description="chorismate mutase" evidence="5">
    <location>
        <begin position="26"/>
        <end position="192"/>
    </location>
</feature>
<reference evidence="7" key="1">
    <citation type="journal article" date="2014" name="Int. J. Syst. Evol. Microbiol.">
        <title>Complete genome sequence of Corynebacterium casei LMG S-19264T (=DSM 44701T), isolated from a smear-ripened cheese.</title>
        <authorList>
            <consortium name="US DOE Joint Genome Institute (JGI-PGF)"/>
            <person name="Walter F."/>
            <person name="Albersmeier A."/>
            <person name="Kalinowski J."/>
            <person name="Ruckert C."/>
        </authorList>
    </citation>
    <scope>NUCLEOTIDE SEQUENCE</scope>
    <source>
        <strain evidence="7">CCM 7664</strain>
    </source>
</reference>
<dbReference type="RefSeq" id="WP_188419773.1">
    <property type="nucleotide sequence ID" value="NZ_BMDP01000001.1"/>
</dbReference>
<accession>A0A8J3AX38</accession>
<dbReference type="UniPathway" id="UPA00120">
    <property type="reaction ID" value="UER00203"/>
</dbReference>
<comment type="pathway">
    <text evidence="1">Metabolic intermediate biosynthesis; prephenate biosynthesis; prephenate from chorismate: step 1/1.</text>
</comment>
<name>A0A8J3AX38_9BURK</name>
<dbReference type="InterPro" id="IPR008240">
    <property type="entry name" value="Chorismate_mutase_periplasmic"/>
</dbReference>
<keyword evidence="4" id="KW-0413">Isomerase</keyword>
<evidence type="ECO:0000256" key="4">
    <source>
        <dbReference type="ARBA" id="ARBA00023235"/>
    </source>
</evidence>
<proteinExistence type="predicted"/>
<dbReference type="AlphaFoldDB" id="A0A8J3AX38"/>
<evidence type="ECO:0000259" key="6">
    <source>
        <dbReference type="PROSITE" id="PS51168"/>
    </source>
</evidence>
<dbReference type="Proteomes" id="UP000627205">
    <property type="component" value="Unassembled WGS sequence"/>
</dbReference>
<dbReference type="PANTHER" id="PTHR38041">
    <property type="entry name" value="CHORISMATE MUTASE"/>
    <property type="match status" value="1"/>
</dbReference>
<comment type="caution">
    <text evidence="7">The sequence shown here is derived from an EMBL/GenBank/DDBJ whole genome shotgun (WGS) entry which is preliminary data.</text>
</comment>
<keyword evidence="8" id="KW-1185">Reference proteome</keyword>
<evidence type="ECO:0000256" key="2">
    <source>
        <dbReference type="ARBA" id="ARBA00012404"/>
    </source>
</evidence>
<dbReference type="PROSITE" id="PS51168">
    <property type="entry name" value="CHORISMATE_MUT_2"/>
    <property type="match status" value="1"/>
</dbReference>
<evidence type="ECO:0000256" key="3">
    <source>
        <dbReference type="ARBA" id="ARBA00022729"/>
    </source>
</evidence>
<evidence type="ECO:0000313" key="7">
    <source>
        <dbReference type="EMBL" id="GGI53741.1"/>
    </source>
</evidence>
<dbReference type="PANTHER" id="PTHR38041:SF2">
    <property type="entry name" value="SECRETED CHORISMATE MUTASE"/>
    <property type="match status" value="1"/>
</dbReference>
<dbReference type="NCBIfam" id="NF006741">
    <property type="entry name" value="PRK09269.1"/>
    <property type="match status" value="1"/>
</dbReference>
<dbReference type="SUPFAM" id="SSF48600">
    <property type="entry name" value="Chorismate mutase II"/>
    <property type="match status" value="1"/>
</dbReference>